<feature type="compositionally biased region" description="Basic residues" evidence="1">
    <location>
        <begin position="295"/>
        <end position="315"/>
    </location>
</feature>
<name>A0AAU9MKJ4_9ASTR</name>
<comment type="caution">
    <text evidence="2">The sequence shown here is derived from an EMBL/GenBank/DDBJ whole genome shotgun (WGS) entry which is preliminary data.</text>
</comment>
<proteinExistence type="predicted"/>
<reference evidence="2 3" key="1">
    <citation type="submission" date="2022-01" db="EMBL/GenBank/DDBJ databases">
        <authorList>
            <person name="Xiong W."/>
            <person name="Schranz E."/>
        </authorList>
    </citation>
    <scope>NUCLEOTIDE SEQUENCE [LARGE SCALE GENOMIC DNA]</scope>
</reference>
<dbReference type="AlphaFoldDB" id="A0AAU9MKJ4"/>
<feature type="region of interest" description="Disordered" evidence="1">
    <location>
        <begin position="407"/>
        <end position="446"/>
    </location>
</feature>
<dbReference type="Proteomes" id="UP001157418">
    <property type="component" value="Unassembled WGS sequence"/>
</dbReference>
<gene>
    <name evidence="2" type="ORF">LVIROSA_LOCUS14071</name>
</gene>
<evidence type="ECO:0000313" key="2">
    <source>
        <dbReference type="EMBL" id="CAH1427027.1"/>
    </source>
</evidence>
<protein>
    <recommendedName>
        <fullName evidence="4">Aminotransferase-like plant mobile domain-containing protein</fullName>
    </recommendedName>
</protein>
<feature type="region of interest" description="Disordered" evidence="1">
    <location>
        <begin position="292"/>
        <end position="321"/>
    </location>
</feature>
<feature type="region of interest" description="Disordered" evidence="1">
    <location>
        <begin position="337"/>
        <end position="370"/>
    </location>
</feature>
<accession>A0AAU9MKJ4</accession>
<evidence type="ECO:0000256" key="1">
    <source>
        <dbReference type="SAM" id="MobiDB-lite"/>
    </source>
</evidence>
<dbReference type="EMBL" id="CAKMRJ010002223">
    <property type="protein sequence ID" value="CAH1427027.1"/>
    <property type="molecule type" value="Genomic_DNA"/>
</dbReference>
<evidence type="ECO:0008006" key="4">
    <source>
        <dbReference type="Google" id="ProtNLM"/>
    </source>
</evidence>
<keyword evidence="3" id="KW-1185">Reference proteome</keyword>
<evidence type="ECO:0000313" key="3">
    <source>
        <dbReference type="Proteomes" id="UP001157418"/>
    </source>
</evidence>
<feature type="region of interest" description="Disordered" evidence="1">
    <location>
        <begin position="1"/>
        <end position="29"/>
    </location>
</feature>
<organism evidence="2 3">
    <name type="scientific">Lactuca virosa</name>
    <dbReference type="NCBI Taxonomy" id="75947"/>
    <lineage>
        <taxon>Eukaryota</taxon>
        <taxon>Viridiplantae</taxon>
        <taxon>Streptophyta</taxon>
        <taxon>Embryophyta</taxon>
        <taxon>Tracheophyta</taxon>
        <taxon>Spermatophyta</taxon>
        <taxon>Magnoliopsida</taxon>
        <taxon>eudicotyledons</taxon>
        <taxon>Gunneridae</taxon>
        <taxon>Pentapetalae</taxon>
        <taxon>asterids</taxon>
        <taxon>campanulids</taxon>
        <taxon>Asterales</taxon>
        <taxon>Asteraceae</taxon>
        <taxon>Cichorioideae</taxon>
        <taxon>Cichorieae</taxon>
        <taxon>Lactucinae</taxon>
        <taxon>Lactuca</taxon>
    </lineage>
</organism>
<sequence>MDTKEDGQTSQAKSSHKASKSQATGPSTVADTSLPQIYMDVSNYITLLETQEQPKEVGVIVKYLQKCPLAYALTATSQILDSLISEVFQSSNITPRASSKELNVEFDLGQTTLVLNKEEFATCLGLNNGYREPSTFVTPSSAQLVIIFKEMGYKFEEKVEPNLSRNNKARLPMQWHFLSSVLTQCLFGSVGGRSLGSTNLWIVMYGLYYDINVDYMSILSEDLLTFLPASKNKFEIPEGPLPLFLHMSPYQIRTTSEYEFIHPIIIPDVILAKLGENSASLRSYQKYIKGITSSPKKKRKHSDHASKKLAKKKKAMKSDLEGPRNRVSLVCYDSIDDNDQEGEKQSELEDLTQSTPVQHNQDDDTPIQTVDIPSSEGLIVDNEPNDMSIVLYSKTYTMTFNIDLDDYSPSTQKESQENDDPQEEKFFSFPPNPPQEDCTPANKDEANVGFYVL</sequence>